<dbReference type="InterPro" id="IPR011189">
    <property type="entry name" value="UCP_caspase_lke"/>
</dbReference>
<protein>
    <submittedName>
        <fullName evidence="2">Caspase family protein</fullName>
    </submittedName>
</protein>
<dbReference type="PANTHER" id="PTHR48104:SF30">
    <property type="entry name" value="METACASPASE-1"/>
    <property type="match status" value="1"/>
</dbReference>
<dbReference type="InterPro" id="IPR011600">
    <property type="entry name" value="Pept_C14_caspase"/>
</dbReference>
<organism evidence="2 3">
    <name type="scientific">Cyanobacterium aponinum 0216</name>
    <dbReference type="NCBI Taxonomy" id="2676140"/>
    <lineage>
        <taxon>Bacteria</taxon>
        <taxon>Bacillati</taxon>
        <taxon>Cyanobacteriota</taxon>
        <taxon>Cyanophyceae</taxon>
        <taxon>Oscillatoriophycideae</taxon>
        <taxon>Chroococcales</taxon>
        <taxon>Geminocystaceae</taxon>
        <taxon>Cyanobacterium</taxon>
    </lineage>
</organism>
<dbReference type="GO" id="GO:0006508">
    <property type="term" value="P:proteolysis"/>
    <property type="evidence" value="ECO:0007669"/>
    <property type="project" value="InterPro"/>
</dbReference>
<dbReference type="GO" id="GO:0004197">
    <property type="term" value="F:cysteine-type endopeptidase activity"/>
    <property type="evidence" value="ECO:0007669"/>
    <property type="project" value="InterPro"/>
</dbReference>
<comment type="caution">
    <text evidence="2">The sequence shown here is derived from an EMBL/GenBank/DDBJ whole genome shotgun (WGS) entry which is preliminary data.</text>
</comment>
<sequence>MINFSRRNFLQGVGFSLASLYMWNHQATTAYGKTLAESNTRKLALLVGINHYAHGDSLHGCVTDVELQRQLLIHRFGFFPEDIVVLTDKQATRENILTAFQEHLCLQANANDVVVFHFSGYGRQVKLFSSDDNRNLVDSLVVYGSLRSDSEFSHPFVDDILLDTLVKLAESLKTTKYTLVLDTSFIPSPLTIRNKLSLRSYDFQPNLIISEKEQDFYQKLVKSNSNSIIKNNQNKSLQGLILSPSQDSISVEINSLNFKSGLFTYNLTQSLWQEFPSTANLALMKNIASQMALYHGNKEKIDFTTDNKSDVLSYHLPLEIQNRGSAIVTKIIESNVIELELLGLPLLVLSNYCLNSCFRVDNDEQFVVVQINSLQGNKAKGIVIQGDKNLLKINTVLQEYIRVINQDTGLNIALNDTLEKIEKVDATSALSVIDNVVSISNIGETFADCILDKLTSEDGNIDGYGLYSPTGVLYPNTTPQSPHEAVSTAVKRLTKPLKTTLASKLFNLTYNQYSSTLPVNIALEITHDNISSTHSKYTFNSKLNKPHESANVHPDNLLINIPLGSQFTININNETEQNLYYLLLGINSSREAIAYFSPHSTLISPQDKISIPENASPLKWIVNAGKGIGELIIIVSKFSFENTLKNIDKMIEMKKDMEQIIILENPELVAKSILQDIHQNSDINPQLFNNYNDIYALNMNNWATFRYVYEIN</sequence>
<dbReference type="Gene3D" id="3.40.50.1460">
    <property type="match status" value="1"/>
</dbReference>
<dbReference type="GO" id="GO:0005737">
    <property type="term" value="C:cytoplasm"/>
    <property type="evidence" value="ECO:0007669"/>
    <property type="project" value="TreeGrafter"/>
</dbReference>
<name>A0A844GPZ7_9CHRO</name>
<evidence type="ECO:0000313" key="3">
    <source>
        <dbReference type="Proteomes" id="UP000437131"/>
    </source>
</evidence>
<evidence type="ECO:0000259" key="1">
    <source>
        <dbReference type="Pfam" id="PF00656"/>
    </source>
</evidence>
<dbReference type="RefSeq" id="WP_155083534.1">
    <property type="nucleotide sequence ID" value="NZ_WMIA01000006.1"/>
</dbReference>
<dbReference type="PANTHER" id="PTHR48104">
    <property type="entry name" value="METACASPASE-4"/>
    <property type="match status" value="1"/>
</dbReference>
<dbReference type="Pfam" id="PF00656">
    <property type="entry name" value="Peptidase_C14"/>
    <property type="match status" value="1"/>
</dbReference>
<dbReference type="SUPFAM" id="SSF52129">
    <property type="entry name" value="Caspase-like"/>
    <property type="match status" value="1"/>
</dbReference>
<gene>
    <name evidence="2" type="ORF">GGC33_06815</name>
</gene>
<proteinExistence type="predicted"/>
<accession>A0A844GPZ7</accession>
<dbReference type="EMBL" id="WMIA01000006">
    <property type="protein sequence ID" value="MTF38634.1"/>
    <property type="molecule type" value="Genomic_DNA"/>
</dbReference>
<reference evidence="2 3" key="1">
    <citation type="submission" date="2019-11" db="EMBL/GenBank/DDBJ databases">
        <title>Isolation of a new High Light Tolerant Cyanobacteria.</title>
        <authorList>
            <person name="Dobson Z."/>
            <person name="Vaughn N."/>
            <person name="Vaughn M."/>
            <person name="Fromme P."/>
            <person name="Mazor Y."/>
        </authorList>
    </citation>
    <scope>NUCLEOTIDE SEQUENCE [LARGE SCALE GENOMIC DNA]</scope>
    <source>
        <strain evidence="2 3">0216</strain>
    </source>
</reference>
<dbReference type="PIRSF" id="PIRSF007398">
    <property type="entry name" value="Sll0148_caspase"/>
    <property type="match status" value="1"/>
</dbReference>
<dbReference type="InterPro" id="IPR029030">
    <property type="entry name" value="Caspase-like_dom_sf"/>
</dbReference>
<feature type="domain" description="Peptidase C14 caspase" evidence="1">
    <location>
        <begin position="41"/>
        <end position="295"/>
    </location>
</feature>
<dbReference type="InterPro" id="IPR050452">
    <property type="entry name" value="Metacaspase"/>
</dbReference>
<dbReference type="Proteomes" id="UP000437131">
    <property type="component" value="Unassembled WGS sequence"/>
</dbReference>
<dbReference type="AlphaFoldDB" id="A0A844GPZ7"/>
<evidence type="ECO:0000313" key="2">
    <source>
        <dbReference type="EMBL" id="MTF38634.1"/>
    </source>
</evidence>